<dbReference type="InterPro" id="IPR014756">
    <property type="entry name" value="Ig_E-set"/>
</dbReference>
<dbReference type="STRING" id="39966.A0A369JTI0"/>
<accession>A0A369JTI0</accession>
<organism evidence="1 2">
    <name type="scientific">Hypsizygus marmoreus</name>
    <name type="common">White beech mushroom</name>
    <name type="synonym">Agaricus marmoreus</name>
    <dbReference type="NCBI Taxonomy" id="39966"/>
    <lineage>
        <taxon>Eukaryota</taxon>
        <taxon>Fungi</taxon>
        <taxon>Dikarya</taxon>
        <taxon>Basidiomycota</taxon>
        <taxon>Agaricomycotina</taxon>
        <taxon>Agaricomycetes</taxon>
        <taxon>Agaricomycetidae</taxon>
        <taxon>Agaricales</taxon>
        <taxon>Tricholomatineae</taxon>
        <taxon>Lyophyllaceae</taxon>
        <taxon>Hypsizygus</taxon>
    </lineage>
</organism>
<reference evidence="1" key="1">
    <citation type="submission" date="2018-04" db="EMBL/GenBank/DDBJ databases">
        <title>Whole genome sequencing of Hypsizygus marmoreus.</title>
        <authorList>
            <person name="Choi I.-G."/>
            <person name="Min B."/>
            <person name="Kim J.-G."/>
            <person name="Kim S."/>
            <person name="Oh Y.-L."/>
            <person name="Kong W.-S."/>
            <person name="Park H."/>
            <person name="Jeong J."/>
            <person name="Song E.-S."/>
        </authorList>
    </citation>
    <scope>NUCLEOTIDE SEQUENCE [LARGE SCALE GENOMIC DNA]</scope>
    <source>
        <strain evidence="1">51987-8</strain>
    </source>
</reference>
<dbReference type="Gene3D" id="2.60.40.640">
    <property type="match status" value="1"/>
</dbReference>
<dbReference type="Proteomes" id="UP000076154">
    <property type="component" value="Unassembled WGS sequence"/>
</dbReference>
<evidence type="ECO:0000313" key="2">
    <source>
        <dbReference type="Proteomes" id="UP000076154"/>
    </source>
</evidence>
<proteinExistence type="predicted"/>
<evidence type="ECO:0008006" key="3">
    <source>
        <dbReference type="Google" id="ProtNLM"/>
    </source>
</evidence>
<dbReference type="AlphaFoldDB" id="A0A369JTI0"/>
<dbReference type="InParanoid" id="A0A369JTI0"/>
<dbReference type="InterPro" id="IPR014752">
    <property type="entry name" value="Arrestin-like_C"/>
</dbReference>
<comment type="caution">
    <text evidence="1">The sequence shown here is derived from an EMBL/GenBank/DDBJ whole genome shotgun (WGS) entry which is preliminary data.</text>
</comment>
<dbReference type="EMBL" id="LUEZ02000040">
    <property type="protein sequence ID" value="RDB25619.1"/>
    <property type="molecule type" value="Genomic_DNA"/>
</dbReference>
<keyword evidence="2" id="KW-1185">Reference proteome</keyword>
<sequence>MADSELPEYVARQTGSEHSYSLESKGQKWITLLVHSRASNRSTALPAFEEGDKISGRVELNLEKIETIKAITITVEAGTIAVGQEEFTFLGIKKSLWSPTMSDRKTSGKLEGRRSWPFEFALPNQVPVSLGKGKEENMYRLPPNFSERASPAYIDYRLVVTVKRGAFRVNQRLATNFAYLPKIVPDPPSELRQQAYREAFPMLGPDGDPQGWKVLPSMIIKGILFEAQEVEVECTLAIAKPLCYAVGSPIPLNLTLKSESTQALDILAVPAAIRVHLVRSIATGSDATDETETRRSDNFFKSGSGQACFWPLGRQEDGERVLEGELEVPSTLKPSFTFPRFTVRYHLEMLPLEATGFRASAPWGAAALLSEKVIIATKQAPGIRPWSRIPPGYEKPQQADYNNAVGYLENGNQRFLHHGH</sequence>
<protein>
    <recommendedName>
        <fullName evidence="3">Arrestin-like N-terminal domain-containing protein</fullName>
    </recommendedName>
</protein>
<name>A0A369JTI0_HYPMA</name>
<evidence type="ECO:0000313" key="1">
    <source>
        <dbReference type="EMBL" id="RDB25619.1"/>
    </source>
</evidence>
<gene>
    <name evidence="1" type="ORF">Hypma_006736</name>
</gene>
<dbReference type="OrthoDB" id="2333384at2759"/>
<dbReference type="SUPFAM" id="SSF81296">
    <property type="entry name" value="E set domains"/>
    <property type="match status" value="1"/>
</dbReference>